<keyword evidence="6" id="KW-1185">Reference proteome</keyword>
<dbReference type="PRINTS" id="PR00037">
    <property type="entry name" value="HTHLACR"/>
</dbReference>
<dbReference type="Pfam" id="PF08220">
    <property type="entry name" value="HTH_DeoR"/>
    <property type="match status" value="1"/>
</dbReference>
<dbReference type="PANTHER" id="PTHR30363:SF4">
    <property type="entry name" value="GLYCEROL-3-PHOSPHATE REGULON REPRESSOR"/>
    <property type="match status" value="1"/>
</dbReference>
<dbReference type="SMART" id="SM00420">
    <property type="entry name" value="HTH_DEOR"/>
    <property type="match status" value="1"/>
</dbReference>
<dbReference type="EMBL" id="JACDXX010000016">
    <property type="protein sequence ID" value="MCB5411400.1"/>
    <property type="molecule type" value="Genomic_DNA"/>
</dbReference>
<evidence type="ECO:0000256" key="1">
    <source>
        <dbReference type="ARBA" id="ARBA00022491"/>
    </source>
</evidence>
<dbReference type="SUPFAM" id="SSF100950">
    <property type="entry name" value="NagB/RpiA/CoA transferase-like"/>
    <property type="match status" value="1"/>
</dbReference>
<dbReference type="Gene3D" id="3.40.50.1360">
    <property type="match status" value="1"/>
</dbReference>
<name>A0ABS8CPT9_9RHOB</name>
<reference evidence="5 6" key="1">
    <citation type="submission" date="2020-07" db="EMBL/GenBank/DDBJ databases">
        <title>Pseudogemmobacter sp. nov., isolated from poultry manure in Taiwan.</title>
        <authorList>
            <person name="Lin S.-Y."/>
            <person name="Tang Y.-S."/>
            <person name="Young C.-C."/>
        </authorList>
    </citation>
    <scope>NUCLEOTIDE SEQUENCE [LARGE SCALE GENOMIC DNA]</scope>
    <source>
        <strain evidence="5 6">CC-YST710</strain>
    </source>
</reference>
<evidence type="ECO:0000259" key="4">
    <source>
        <dbReference type="PROSITE" id="PS51000"/>
    </source>
</evidence>
<dbReference type="InterPro" id="IPR014036">
    <property type="entry name" value="DeoR-like_C"/>
</dbReference>
<sequence length="255" mass="27118">MSAADRREEIAAYVVERGEVRIDDLAQAFGVSRMTIHRHVEELARQGLLRKLHGSVSASPSGVYESLWRYRQNRETLAKSALARAALAEIQPGQAIMLDDSTTASALAPYLAASGPLTVATNSLGLMQDLAGQQGIELIALGGEYHPTYNAFIGTICETTIASLRVNLAICSASAISGEVALIQDARVTRVKQAMLAAASRRILLVDASKFDKIALHRFAALQEFDAVYSNAALSPATAGALRAAGIPLTLVSDQ</sequence>
<keyword evidence="2" id="KW-0805">Transcription regulation</keyword>
<evidence type="ECO:0000313" key="6">
    <source>
        <dbReference type="Proteomes" id="UP001198571"/>
    </source>
</evidence>
<dbReference type="PANTHER" id="PTHR30363">
    <property type="entry name" value="HTH-TYPE TRANSCRIPTIONAL REGULATOR SRLR-RELATED"/>
    <property type="match status" value="1"/>
</dbReference>
<dbReference type="InterPro" id="IPR036388">
    <property type="entry name" value="WH-like_DNA-bd_sf"/>
</dbReference>
<evidence type="ECO:0000256" key="3">
    <source>
        <dbReference type="ARBA" id="ARBA00023163"/>
    </source>
</evidence>
<protein>
    <submittedName>
        <fullName evidence="5">DeoR/GlpR transcriptional regulator</fullName>
    </submittedName>
</protein>
<gene>
    <name evidence="5" type="ORF">H0485_15525</name>
</gene>
<dbReference type="InterPro" id="IPR036390">
    <property type="entry name" value="WH_DNA-bd_sf"/>
</dbReference>
<feature type="domain" description="HTH deoR-type" evidence="4">
    <location>
        <begin position="3"/>
        <end position="58"/>
    </location>
</feature>
<dbReference type="Pfam" id="PF00455">
    <property type="entry name" value="DeoRC"/>
    <property type="match status" value="1"/>
</dbReference>
<proteinExistence type="predicted"/>
<dbReference type="RefSeq" id="WP_226936873.1">
    <property type="nucleotide sequence ID" value="NZ_JACDXX010000016.1"/>
</dbReference>
<dbReference type="PROSITE" id="PS51000">
    <property type="entry name" value="HTH_DEOR_2"/>
    <property type="match status" value="1"/>
</dbReference>
<accession>A0ABS8CPT9</accession>
<dbReference type="SMART" id="SM01134">
    <property type="entry name" value="DeoRC"/>
    <property type="match status" value="1"/>
</dbReference>
<dbReference type="Proteomes" id="UP001198571">
    <property type="component" value="Unassembled WGS sequence"/>
</dbReference>
<dbReference type="InterPro" id="IPR037171">
    <property type="entry name" value="NagB/RpiA_transferase-like"/>
</dbReference>
<dbReference type="InterPro" id="IPR001034">
    <property type="entry name" value="DeoR_HTH"/>
</dbReference>
<evidence type="ECO:0000256" key="2">
    <source>
        <dbReference type="ARBA" id="ARBA00023015"/>
    </source>
</evidence>
<dbReference type="Gene3D" id="1.10.10.10">
    <property type="entry name" value="Winged helix-like DNA-binding domain superfamily/Winged helix DNA-binding domain"/>
    <property type="match status" value="1"/>
</dbReference>
<organism evidence="5 6">
    <name type="scientific">Pseudogemmobacter faecipullorum</name>
    <dbReference type="NCBI Taxonomy" id="2755041"/>
    <lineage>
        <taxon>Bacteria</taxon>
        <taxon>Pseudomonadati</taxon>
        <taxon>Pseudomonadota</taxon>
        <taxon>Alphaproteobacteria</taxon>
        <taxon>Rhodobacterales</taxon>
        <taxon>Paracoccaceae</taxon>
        <taxon>Pseudogemmobacter</taxon>
    </lineage>
</organism>
<evidence type="ECO:0000313" key="5">
    <source>
        <dbReference type="EMBL" id="MCB5411400.1"/>
    </source>
</evidence>
<dbReference type="InterPro" id="IPR050313">
    <property type="entry name" value="Carb_Metab_HTH_regulators"/>
</dbReference>
<dbReference type="SUPFAM" id="SSF46785">
    <property type="entry name" value="Winged helix' DNA-binding domain"/>
    <property type="match status" value="1"/>
</dbReference>
<comment type="caution">
    <text evidence="5">The sequence shown here is derived from an EMBL/GenBank/DDBJ whole genome shotgun (WGS) entry which is preliminary data.</text>
</comment>
<keyword evidence="3" id="KW-0804">Transcription</keyword>
<keyword evidence="1" id="KW-0678">Repressor</keyword>